<proteinExistence type="predicted"/>
<protein>
    <submittedName>
        <fullName evidence="2">Uncharacterized protein</fullName>
    </submittedName>
</protein>
<dbReference type="Proteomes" id="UP001302321">
    <property type="component" value="Unassembled WGS sequence"/>
</dbReference>
<feature type="region of interest" description="Disordered" evidence="1">
    <location>
        <begin position="382"/>
        <end position="413"/>
    </location>
</feature>
<dbReference type="AlphaFoldDB" id="A0AAN6W003"/>
<feature type="region of interest" description="Disordered" evidence="1">
    <location>
        <begin position="28"/>
        <end position="73"/>
    </location>
</feature>
<reference evidence="2" key="2">
    <citation type="submission" date="2023-05" db="EMBL/GenBank/DDBJ databases">
        <authorList>
            <consortium name="Lawrence Berkeley National Laboratory"/>
            <person name="Steindorff A."/>
            <person name="Hensen N."/>
            <person name="Bonometti L."/>
            <person name="Westerberg I."/>
            <person name="Brannstrom I.O."/>
            <person name="Guillou S."/>
            <person name="Cros-Aarteil S."/>
            <person name="Calhoun S."/>
            <person name="Haridas S."/>
            <person name="Kuo A."/>
            <person name="Mondo S."/>
            <person name="Pangilinan J."/>
            <person name="Riley R."/>
            <person name="Labutti K."/>
            <person name="Andreopoulos B."/>
            <person name="Lipzen A."/>
            <person name="Chen C."/>
            <person name="Yanf M."/>
            <person name="Daum C."/>
            <person name="Ng V."/>
            <person name="Clum A."/>
            <person name="Ohm R."/>
            <person name="Martin F."/>
            <person name="Silar P."/>
            <person name="Natvig D."/>
            <person name="Lalanne C."/>
            <person name="Gautier V."/>
            <person name="Ament-Velasquez S.L."/>
            <person name="Kruys A."/>
            <person name="Hutchinson M.I."/>
            <person name="Powell A.J."/>
            <person name="Barry K."/>
            <person name="Miller A.N."/>
            <person name="Grigoriev I.V."/>
            <person name="Debuchy R."/>
            <person name="Gladieux P."/>
            <person name="Thoren M.H."/>
            <person name="Johannesson H."/>
        </authorList>
    </citation>
    <scope>NUCLEOTIDE SEQUENCE</scope>
    <source>
        <strain evidence="2">CBS 892.96</strain>
    </source>
</reference>
<keyword evidence="3" id="KW-1185">Reference proteome</keyword>
<feature type="region of interest" description="Disordered" evidence="1">
    <location>
        <begin position="291"/>
        <end position="310"/>
    </location>
</feature>
<name>A0AAN6W003_9PEZI</name>
<feature type="region of interest" description="Disordered" evidence="1">
    <location>
        <begin position="110"/>
        <end position="139"/>
    </location>
</feature>
<feature type="compositionally biased region" description="Polar residues" evidence="1">
    <location>
        <begin position="53"/>
        <end position="69"/>
    </location>
</feature>
<gene>
    <name evidence="2" type="ORF">QBC36DRAFT_361510</name>
</gene>
<sequence>MNLSHSDGPDTWNAEYCSVESAIQKLEISREEAAEPQGYKSSPTRRHAGLGYSSGSESTLTGKSRGSSISHDHRFNSVLSKTAAPLCRQDKYREEIDTLPFRDILPKGPSYIPHHSRSTGNRKGWESAPGLKSTSSGSSSFYDGTRYRWVISGRDPQTAPATSPALPSNFAIPPHPPTTPYRPNKTTRSFSPPNSPNIIESHHGFTFAEQTKTGSYHAHSWYPKPHPISCSTPFFVLPTNAYSDGLAPTMDTTIPTIPHQHVVPSRKVVPIRVPSSKDIIPGLFKLPPVGTRRMSSPAVESHSHHHGRNHEHMDEYYSQRHQPNTTPPTPATQSPHCSATFLDLSVDKTRQTNSIPRGDLIDALCLGKKRDMTPDFEIVPVTRLSSHSQSSRERRAQRQSHRRAREKSEVEGR</sequence>
<feature type="region of interest" description="Disordered" evidence="1">
    <location>
        <begin position="317"/>
        <end position="337"/>
    </location>
</feature>
<feature type="region of interest" description="Disordered" evidence="1">
    <location>
        <begin position="154"/>
        <end position="191"/>
    </location>
</feature>
<dbReference type="EMBL" id="MU866385">
    <property type="protein sequence ID" value="KAK4172893.1"/>
    <property type="molecule type" value="Genomic_DNA"/>
</dbReference>
<comment type="caution">
    <text evidence="2">The sequence shown here is derived from an EMBL/GenBank/DDBJ whole genome shotgun (WGS) entry which is preliminary data.</text>
</comment>
<organism evidence="2 3">
    <name type="scientific">Triangularia setosa</name>
    <dbReference type="NCBI Taxonomy" id="2587417"/>
    <lineage>
        <taxon>Eukaryota</taxon>
        <taxon>Fungi</taxon>
        <taxon>Dikarya</taxon>
        <taxon>Ascomycota</taxon>
        <taxon>Pezizomycotina</taxon>
        <taxon>Sordariomycetes</taxon>
        <taxon>Sordariomycetidae</taxon>
        <taxon>Sordariales</taxon>
        <taxon>Podosporaceae</taxon>
        <taxon>Triangularia</taxon>
    </lineage>
</organism>
<evidence type="ECO:0000256" key="1">
    <source>
        <dbReference type="SAM" id="MobiDB-lite"/>
    </source>
</evidence>
<accession>A0AAN6W003</accession>
<evidence type="ECO:0000313" key="2">
    <source>
        <dbReference type="EMBL" id="KAK4172893.1"/>
    </source>
</evidence>
<reference evidence="2" key="1">
    <citation type="journal article" date="2023" name="Mol. Phylogenet. Evol.">
        <title>Genome-scale phylogeny and comparative genomics of the fungal order Sordariales.</title>
        <authorList>
            <person name="Hensen N."/>
            <person name="Bonometti L."/>
            <person name="Westerberg I."/>
            <person name="Brannstrom I.O."/>
            <person name="Guillou S."/>
            <person name="Cros-Aarteil S."/>
            <person name="Calhoun S."/>
            <person name="Haridas S."/>
            <person name="Kuo A."/>
            <person name="Mondo S."/>
            <person name="Pangilinan J."/>
            <person name="Riley R."/>
            <person name="LaButti K."/>
            <person name="Andreopoulos B."/>
            <person name="Lipzen A."/>
            <person name="Chen C."/>
            <person name="Yan M."/>
            <person name="Daum C."/>
            <person name="Ng V."/>
            <person name="Clum A."/>
            <person name="Steindorff A."/>
            <person name="Ohm R.A."/>
            <person name="Martin F."/>
            <person name="Silar P."/>
            <person name="Natvig D.O."/>
            <person name="Lalanne C."/>
            <person name="Gautier V."/>
            <person name="Ament-Velasquez S.L."/>
            <person name="Kruys A."/>
            <person name="Hutchinson M.I."/>
            <person name="Powell A.J."/>
            <person name="Barry K."/>
            <person name="Miller A.N."/>
            <person name="Grigoriev I.V."/>
            <person name="Debuchy R."/>
            <person name="Gladieux P."/>
            <person name="Hiltunen Thoren M."/>
            <person name="Johannesson H."/>
        </authorList>
    </citation>
    <scope>NUCLEOTIDE SEQUENCE</scope>
    <source>
        <strain evidence="2">CBS 892.96</strain>
    </source>
</reference>
<evidence type="ECO:0000313" key="3">
    <source>
        <dbReference type="Proteomes" id="UP001302321"/>
    </source>
</evidence>